<name>A0A8B2P247_9HYPH</name>
<reference evidence="5 6" key="1">
    <citation type="submission" date="2018-05" db="EMBL/GenBank/DDBJ databases">
        <title>Acuticoccus sediminis sp. nov., isolated from deep-sea sediment of Indian Ocean.</title>
        <authorList>
            <person name="Liu X."/>
            <person name="Lai Q."/>
            <person name="Du Y."/>
            <person name="Sun F."/>
            <person name="Zhang X."/>
            <person name="Wang S."/>
            <person name="Shao Z."/>
        </authorList>
    </citation>
    <scope>NUCLEOTIDE SEQUENCE [LARGE SCALE GENOMIC DNA]</scope>
    <source>
        <strain evidence="5 6">PTG4-2</strain>
    </source>
</reference>
<dbReference type="AlphaFoldDB" id="A0A8B2P247"/>
<dbReference type="SMART" id="SM00344">
    <property type="entry name" value="HTH_ASNC"/>
    <property type="match status" value="1"/>
</dbReference>
<accession>A0A8B2P247</accession>
<sequence length="168" mass="18764">MPEKPPAIALDDRDIKILSILSTEGRIAKAELARRVNLSAAPCWERLNRLEAAGVIRRYRAEIALARIAPSVTVFVMVELEHHRAESFQVFERTVARHEEIVGCWALGGGFDYLMSVVTASIDSYQRLIDQLLECNIGLKRYFTYIVTKEVKAGSPPLAALLTGRPTI</sequence>
<keyword evidence="2" id="KW-0238">DNA-binding</keyword>
<dbReference type="Pfam" id="PF01037">
    <property type="entry name" value="AsnC_trans_reg"/>
    <property type="match status" value="1"/>
</dbReference>
<dbReference type="InterPro" id="IPR019888">
    <property type="entry name" value="Tscrpt_reg_AsnC-like"/>
</dbReference>
<dbReference type="PROSITE" id="PS50956">
    <property type="entry name" value="HTH_ASNC_2"/>
    <property type="match status" value="1"/>
</dbReference>
<dbReference type="InterPro" id="IPR000485">
    <property type="entry name" value="AsnC-type_HTH_dom"/>
</dbReference>
<dbReference type="EMBL" id="QHHQ01000001">
    <property type="protein sequence ID" value="RAI03192.1"/>
    <property type="molecule type" value="Genomic_DNA"/>
</dbReference>
<evidence type="ECO:0000256" key="3">
    <source>
        <dbReference type="ARBA" id="ARBA00023163"/>
    </source>
</evidence>
<dbReference type="Pfam" id="PF13412">
    <property type="entry name" value="HTH_24"/>
    <property type="match status" value="1"/>
</dbReference>
<dbReference type="InterPro" id="IPR011008">
    <property type="entry name" value="Dimeric_a/b-barrel"/>
</dbReference>
<dbReference type="PANTHER" id="PTHR30154:SF34">
    <property type="entry name" value="TRANSCRIPTIONAL REGULATOR AZLB"/>
    <property type="match status" value="1"/>
</dbReference>
<comment type="caution">
    <text evidence="5">The sequence shown here is derived from an EMBL/GenBank/DDBJ whole genome shotgun (WGS) entry which is preliminary data.</text>
</comment>
<gene>
    <name evidence="5" type="ORF">DLJ53_01310</name>
</gene>
<evidence type="ECO:0000256" key="2">
    <source>
        <dbReference type="ARBA" id="ARBA00023125"/>
    </source>
</evidence>
<keyword evidence="1" id="KW-0805">Transcription regulation</keyword>
<dbReference type="GO" id="GO:0006355">
    <property type="term" value="P:regulation of DNA-templated transcription"/>
    <property type="evidence" value="ECO:0007669"/>
    <property type="project" value="UniProtKB-ARBA"/>
</dbReference>
<dbReference type="InterPro" id="IPR019885">
    <property type="entry name" value="Tscrpt_reg_HTH_AsnC-type_CS"/>
</dbReference>
<evidence type="ECO:0000313" key="5">
    <source>
        <dbReference type="EMBL" id="RAI03192.1"/>
    </source>
</evidence>
<organism evidence="5 6">
    <name type="scientific">Acuticoccus sediminis</name>
    <dbReference type="NCBI Taxonomy" id="2184697"/>
    <lineage>
        <taxon>Bacteria</taxon>
        <taxon>Pseudomonadati</taxon>
        <taxon>Pseudomonadota</taxon>
        <taxon>Alphaproteobacteria</taxon>
        <taxon>Hyphomicrobiales</taxon>
        <taxon>Amorphaceae</taxon>
        <taxon>Acuticoccus</taxon>
    </lineage>
</organism>
<dbReference type="SUPFAM" id="SSF46785">
    <property type="entry name" value="Winged helix' DNA-binding domain"/>
    <property type="match status" value="1"/>
</dbReference>
<dbReference type="GO" id="GO:0043200">
    <property type="term" value="P:response to amino acid"/>
    <property type="evidence" value="ECO:0007669"/>
    <property type="project" value="TreeGrafter"/>
</dbReference>
<keyword evidence="6" id="KW-1185">Reference proteome</keyword>
<dbReference type="GO" id="GO:0005829">
    <property type="term" value="C:cytosol"/>
    <property type="evidence" value="ECO:0007669"/>
    <property type="project" value="TreeGrafter"/>
</dbReference>
<dbReference type="PRINTS" id="PR00033">
    <property type="entry name" value="HTHASNC"/>
</dbReference>
<dbReference type="Gene3D" id="1.10.10.10">
    <property type="entry name" value="Winged helix-like DNA-binding domain superfamily/Winged helix DNA-binding domain"/>
    <property type="match status" value="1"/>
</dbReference>
<evidence type="ECO:0000259" key="4">
    <source>
        <dbReference type="PROSITE" id="PS50956"/>
    </source>
</evidence>
<dbReference type="PANTHER" id="PTHR30154">
    <property type="entry name" value="LEUCINE-RESPONSIVE REGULATORY PROTEIN"/>
    <property type="match status" value="1"/>
</dbReference>
<dbReference type="PROSITE" id="PS00519">
    <property type="entry name" value="HTH_ASNC_1"/>
    <property type="match status" value="1"/>
</dbReference>
<protein>
    <submittedName>
        <fullName evidence="5">AsnC family transcriptional regulator</fullName>
    </submittedName>
</protein>
<evidence type="ECO:0000313" key="6">
    <source>
        <dbReference type="Proteomes" id="UP000249590"/>
    </source>
</evidence>
<dbReference type="InterPro" id="IPR019887">
    <property type="entry name" value="Tscrpt_reg_AsnC/Lrp_C"/>
</dbReference>
<dbReference type="Proteomes" id="UP000249590">
    <property type="component" value="Unassembled WGS sequence"/>
</dbReference>
<keyword evidence="3" id="KW-0804">Transcription</keyword>
<dbReference type="OrthoDB" id="9803143at2"/>
<dbReference type="InterPro" id="IPR036388">
    <property type="entry name" value="WH-like_DNA-bd_sf"/>
</dbReference>
<dbReference type="RefSeq" id="WP_111341660.1">
    <property type="nucleotide sequence ID" value="NZ_QHHQ01000001.1"/>
</dbReference>
<dbReference type="SUPFAM" id="SSF54909">
    <property type="entry name" value="Dimeric alpha+beta barrel"/>
    <property type="match status" value="1"/>
</dbReference>
<dbReference type="InterPro" id="IPR011991">
    <property type="entry name" value="ArsR-like_HTH"/>
</dbReference>
<dbReference type="GO" id="GO:0043565">
    <property type="term" value="F:sequence-specific DNA binding"/>
    <property type="evidence" value="ECO:0007669"/>
    <property type="project" value="InterPro"/>
</dbReference>
<feature type="domain" description="HTH asnC-type" evidence="4">
    <location>
        <begin position="10"/>
        <end position="71"/>
    </location>
</feature>
<dbReference type="Gene3D" id="3.30.70.920">
    <property type="match status" value="1"/>
</dbReference>
<dbReference type="InterPro" id="IPR036390">
    <property type="entry name" value="WH_DNA-bd_sf"/>
</dbReference>
<dbReference type="CDD" id="cd00090">
    <property type="entry name" value="HTH_ARSR"/>
    <property type="match status" value="1"/>
</dbReference>
<proteinExistence type="predicted"/>
<evidence type="ECO:0000256" key="1">
    <source>
        <dbReference type="ARBA" id="ARBA00023015"/>
    </source>
</evidence>